<feature type="domain" description="GATA-type" evidence="4">
    <location>
        <begin position="31"/>
        <end position="75"/>
    </location>
</feature>
<accession>A0A3M7KWC6</accession>
<feature type="compositionally biased region" description="Low complexity" evidence="3">
    <location>
        <begin position="541"/>
        <end position="553"/>
    </location>
</feature>
<dbReference type="EMBL" id="QOKY01000172">
    <property type="protein sequence ID" value="RMZ54838.1"/>
    <property type="molecule type" value="Genomic_DNA"/>
</dbReference>
<feature type="compositionally biased region" description="Polar residues" evidence="3">
    <location>
        <begin position="1095"/>
        <end position="1104"/>
    </location>
</feature>
<dbReference type="PANTHER" id="PTHR18947">
    <property type="entry name" value="HOOK PROTEINS"/>
    <property type="match status" value="1"/>
</dbReference>
<dbReference type="InterPro" id="IPR013088">
    <property type="entry name" value="Znf_NHR/GATA"/>
</dbReference>
<dbReference type="Pfam" id="PF00320">
    <property type="entry name" value="GATA"/>
    <property type="match status" value="1"/>
</dbReference>
<feature type="region of interest" description="Disordered" evidence="3">
    <location>
        <begin position="534"/>
        <end position="558"/>
    </location>
</feature>
<feature type="compositionally biased region" description="Low complexity" evidence="3">
    <location>
        <begin position="1006"/>
        <end position="1024"/>
    </location>
</feature>
<evidence type="ECO:0000256" key="3">
    <source>
        <dbReference type="SAM" id="MobiDB-lite"/>
    </source>
</evidence>
<keyword evidence="2" id="KW-0175">Coiled coil</keyword>
<feature type="compositionally biased region" description="Low complexity" evidence="3">
    <location>
        <begin position="681"/>
        <end position="704"/>
    </location>
</feature>
<keyword evidence="1" id="KW-0862">Zinc</keyword>
<keyword evidence="1" id="KW-0479">Metal-binding</keyword>
<feature type="region of interest" description="Disordered" evidence="3">
    <location>
        <begin position="872"/>
        <end position="892"/>
    </location>
</feature>
<feature type="compositionally biased region" description="Low complexity" evidence="3">
    <location>
        <begin position="802"/>
        <end position="814"/>
    </location>
</feature>
<dbReference type="InterPro" id="IPR000679">
    <property type="entry name" value="Znf_GATA"/>
</dbReference>
<feature type="non-terminal residue" evidence="5">
    <location>
        <position position="1"/>
    </location>
</feature>
<feature type="region of interest" description="Disordered" evidence="3">
    <location>
        <begin position="94"/>
        <end position="158"/>
    </location>
</feature>
<feature type="region of interest" description="Disordered" evidence="3">
    <location>
        <begin position="949"/>
        <end position="1117"/>
    </location>
</feature>
<dbReference type="GO" id="GO:0008270">
    <property type="term" value="F:zinc ion binding"/>
    <property type="evidence" value="ECO:0007669"/>
    <property type="project" value="UniProtKB-KW"/>
</dbReference>
<protein>
    <recommendedName>
        <fullName evidence="4">GATA-type domain-containing protein</fullName>
    </recommendedName>
</protein>
<feature type="compositionally biased region" description="Low complexity" evidence="3">
    <location>
        <begin position="1581"/>
        <end position="1592"/>
    </location>
</feature>
<reference evidence="6" key="1">
    <citation type="journal article" date="2018" name="Algal Res.">
        <title>Characterization of plant carbon substrate utilization by Auxenochlorella protothecoides.</title>
        <authorList>
            <person name="Vogler B.W."/>
            <person name="Starkenburg S.R."/>
            <person name="Sudasinghe N."/>
            <person name="Schambach J.Y."/>
            <person name="Rollin J.A."/>
            <person name="Pattathil S."/>
            <person name="Barry A.N."/>
        </authorList>
    </citation>
    <scope>NUCLEOTIDE SEQUENCE [LARGE SCALE GENOMIC DNA]</scope>
    <source>
        <strain evidence="6">UTEX 25</strain>
    </source>
</reference>
<dbReference type="SUPFAM" id="SSF57716">
    <property type="entry name" value="Glucocorticoid receptor-like (DNA-binding domain)"/>
    <property type="match status" value="1"/>
</dbReference>
<feature type="region of interest" description="Disordered" evidence="3">
    <location>
        <begin position="407"/>
        <end position="430"/>
    </location>
</feature>
<feature type="region of interest" description="Disordered" evidence="3">
    <location>
        <begin position="1711"/>
        <end position="1772"/>
    </location>
</feature>
<feature type="coiled-coil region" evidence="2">
    <location>
        <begin position="1310"/>
        <end position="1351"/>
    </location>
</feature>
<sequence>QPWSKVPEPFIKALAGAGPAISGGRGHRNQAQAPSTCSHCGSQQTPRWWRDISPDGMLCNACGIWLKRHGTSRPVQYFADGGSPAAAAALLSPGASGLAPRSTPPTGRGAQHSEDAGEGPPAQIRPPSPRRPGQDMGGFYLINGRPKRRRSGGQPGAAISSCQVEDFELLSDCAASLHLTPLLPGSATEAPPGVFGRLLVSWVAVKDHIGSILYAGSGRGKKVTKAKLGEELDMYFNEELKAWVKRGEEEEVRAAKAALAAPPPLALRQQHDGLSDRGPAAALPPPMAAVGAPGRPLGVASRYAAAPAFGLGAPPLALPENAPSMFGGGAGPRAAWGLLHESWASDPVFQEVLAFWWVYRAAGWPAESMAAWAAQHYDPPHAELDYEAMLLDPGMQALAAEYVAAHPNRASPQGSPRRGEEGGGLWRAGMPGSPAAGLRGAADLHGGAADLPEDGAGPPTAFAAAAYSIEEEARGADVYTQQATLCSMDAGAYAGDAGAYADGTAGAYADGAAGAYAADAEAYSVDAEAYAGGSAGEQDASAEAGSGEQSAAARLPGSWSVPDRVGSIWQHAEAGDGWAAPAQVALGVDGYDPEGADVPGEDGAAASVQYQPQAARELQYPGADEMAAWQELPGAAPGLASERFATHGAGPGIDGQLPVLEPQPFAGFDEGEEPGAGDGHAGWADAGQPSEEAAAVRPSEAAAAIWPGEEAPAVQQGKEAPAVRPGQPADPSLGDILGGFLRPHLQSFVGGGPGPEGPDPTAPGMAPHALTAIVGGVGGTLKELLGVPSTESGKMTAHLPWEGSEAAPGNGPEAEAARWAEAGPHEWGSQAEAGGAEDASHGAPQPSRGAEGLAGEDARLYTLPAAAEAAHDIDPGRGAHRHLGPMSPGRLASELGVPRSALTSAAAVVAASDADTLSTREAASDDEAEGQDVGPPVAEDEAVHENGRAADWGAPADGPGLPSDAGVAADALPSQDPSPRFAALAEDLDAGADAWGEAWDEGGLDLGELGEPSPPAKGAASAGEVQDAAPHGDPVAGLEGSTPERSASAAEPESPGFTAFAPAPGRFPWDTPELAPAGRSAEPSASAELDVREAAQSQLGQGQTAMEEELARLRQQHAQEAAAEAAAEAEAARAELAGVQAAAEARLAQAQAELEARRVAAEATSREEITGLREEAESLRAEEASLRAEAEALREGARGLQSHLIATEAELRALETERDELRVLETEREELRALETEREELRSRLEEAERALGEARRELEERGGAADPETVRELESARAQVHGLGAQLLEMQGALEAAEVGVAGPAGERVAALEAEVEAQRAERADLHAMLESLRAELAAAEEAAATAAAEAAAAATAAAADDVKRHKLQLIKAKKARAADAERIAELTRRCEVAEAAAPGAAAGGPEAALELEGVRHQLAEAREEALEAMSVAERAIADLDAAAGEKAGAEARVAGAEARAAEAEARAREAEARAAEAEAALTRAADQAAATTPAAAPADDVAAQIAEAEEQLADCLTSLGQEEAKVQALVQALVDRGADPAWVEATLAAVEEEAGWGGDEATQAEDAPSAPQEAWSPDAAAALQSESGAAPPWHGESVPDEPEPLACEAQGFERQPYEAQGCDPQAYQAPQVHEPEPEGSPVDAQASEAVLPEQHAPLFHYGAGEEAEQPLNVAQDVETAWTASNSFCGWDGDEDVTADEGLPPPLPFHNNAQPESDWGAASSSTAVGEMAAGGMGCPPQEDAAFFEDIALDGNPGWQQGGWNDDDDVFA</sequence>
<proteinExistence type="predicted"/>
<feature type="region of interest" description="Disordered" evidence="3">
    <location>
        <begin position="791"/>
        <end position="852"/>
    </location>
</feature>
<gene>
    <name evidence="5" type="ORF">APUTEX25_000355</name>
</gene>
<organism evidence="5 6">
    <name type="scientific">Auxenochlorella protothecoides</name>
    <name type="common">Green microalga</name>
    <name type="synonym">Chlorella protothecoides</name>
    <dbReference type="NCBI Taxonomy" id="3075"/>
    <lineage>
        <taxon>Eukaryota</taxon>
        <taxon>Viridiplantae</taxon>
        <taxon>Chlorophyta</taxon>
        <taxon>core chlorophytes</taxon>
        <taxon>Trebouxiophyceae</taxon>
        <taxon>Chlorellales</taxon>
        <taxon>Chlorellaceae</taxon>
        <taxon>Auxenochlorella</taxon>
    </lineage>
</organism>
<feature type="compositionally biased region" description="Polar residues" evidence="3">
    <location>
        <begin position="29"/>
        <end position="44"/>
    </location>
</feature>
<evidence type="ECO:0000313" key="5">
    <source>
        <dbReference type="EMBL" id="RMZ54838.1"/>
    </source>
</evidence>
<feature type="region of interest" description="Disordered" evidence="3">
    <location>
        <begin position="18"/>
        <end position="44"/>
    </location>
</feature>
<evidence type="ECO:0000259" key="4">
    <source>
        <dbReference type="PROSITE" id="PS50114"/>
    </source>
</evidence>
<dbReference type="GO" id="GO:0005737">
    <property type="term" value="C:cytoplasm"/>
    <property type="evidence" value="ECO:0007669"/>
    <property type="project" value="TreeGrafter"/>
</dbReference>
<dbReference type="GO" id="GO:0006355">
    <property type="term" value="P:regulation of DNA-templated transcription"/>
    <property type="evidence" value="ECO:0007669"/>
    <property type="project" value="InterPro"/>
</dbReference>
<feature type="region of interest" description="Disordered" evidence="3">
    <location>
        <begin position="910"/>
        <end position="937"/>
    </location>
</feature>
<feature type="region of interest" description="Disordered" evidence="3">
    <location>
        <begin position="665"/>
        <end position="765"/>
    </location>
</feature>
<dbReference type="GO" id="GO:0005815">
    <property type="term" value="C:microtubule organizing center"/>
    <property type="evidence" value="ECO:0007669"/>
    <property type="project" value="TreeGrafter"/>
</dbReference>
<dbReference type="Proteomes" id="UP000279271">
    <property type="component" value="Unassembled WGS sequence"/>
</dbReference>
<dbReference type="GO" id="GO:0031122">
    <property type="term" value="P:cytoplasmic microtubule organization"/>
    <property type="evidence" value="ECO:0007669"/>
    <property type="project" value="TreeGrafter"/>
</dbReference>
<comment type="caution">
    <text evidence="5">The sequence shown here is derived from an EMBL/GenBank/DDBJ whole genome shotgun (WGS) entry which is preliminary data.</text>
</comment>
<name>A0A3M7KWC6_AUXPR</name>
<dbReference type="GO" id="GO:0008017">
    <property type="term" value="F:microtubule binding"/>
    <property type="evidence" value="ECO:0007669"/>
    <property type="project" value="TreeGrafter"/>
</dbReference>
<dbReference type="PANTHER" id="PTHR18947:SF28">
    <property type="entry name" value="GIRDIN, ISOFORM A"/>
    <property type="match status" value="1"/>
</dbReference>
<dbReference type="PROSITE" id="PS50114">
    <property type="entry name" value="GATA_ZN_FINGER_2"/>
    <property type="match status" value="1"/>
</dbReference>
<evidence type="ECO:0000256" key="1">
    <source>
        <dbReference type="PROSITE-ProRule" id="PRU00094"/>
    </source>
</evidence>
<dbReference type="Gene3D" id="3.30.50.10">
    <property type="entry name" value="Erythroid Transcription Factor GATA-1, subunit A"/>
    <property type="match status" value="1"/>
</dbReference>
<keyword evidence="1" id="KW-0863">Zinc-finger</keyword>
<dbReference type="GO" id="GO:0043565">
    <property type="term" value="F:sequence-specific DNA binding"/>
    <property type="evidence" value="ECO:0007669"/>
    <property type="project" value="InterPro"/>
</dbReference>
<feature type="region of interest" description="Disordered" evidence="3">
    <location>
        <begin position="1556"/>
        <end position="1606"/>
    </location>
</feature>
<dbReference type="GO" id="GO:0051959">
    <property type="term" value="F:dynein light intermediate chain binding"/>
    <property type="evidence" value="ECO:0007669"/>
    <property type="project" value="TreeGrafter"/>
</dbReference>
<feature type="coiled-coil region" evidence="2">
    <location>
        <begin position="1424"/>
        <end position="1527"/>
    </location>
</feature>
<evidence type="ECO:0000256" key="2">
    <source>
        <dbReference type="SAM" id="Coils"/>
    </source>
</evidence>
<feature type="compositionally biased region" description="Low complexity" evidence="3">
    <location>
        <begin position="949"/>
        <end position="960"/>
    </location>
</feature>
<dbReference type="GO" id="GO:0030705">
    <property type="term" value="P:cytoskeleton-dependent intracellular transport"/>
    <property type="evidence" value="ECO:0007669"/>
    <property type="project" value="TreeGrafter"/>
</dbReference>
<dbReference type="SMART" id="SM00401">
    <property type="entry name" value="ZnF_GATA"/>
    <property type="match status" value="1"/>
</dbReference>
<evidence type="ECO:0000313" key="6">
    <source>
        <dbReference type="Proteomes" id="UP000279271"/>
    </source>
</evidence>
<dbReference type="CDD" id="cd00202">
    <property type="entry name" value="ZnF_GATA"/>
    <property type="match status" value="1"/>
</dbReference>